<sequence length="133" mass="15385">MKTYSTAFYKVLGQLFYGIAAADKKVLAEEYYALKKILETEWPMADAFKNSTTSVDIQHILTEFQTLYKKEQVAPETWLEAFFSFKKKNETLFTKSLNQLILNTAHTIANSFARKNKSELIMLAKLDLELNKE</sequence>
<dbReference type="EMBL" id="PVEO01000002">
    <property type="protein sequence ID" value="PQV50453.1"/>
    <property type="molecule type" value="Genomic_DNA"/>
</dbReference>
<dbReference type="AlphaFoldDB" id="A0A362X245"/>
<organism evidence="1 2">
    <name type="scientific">Jejuia pallidilutea</name>
    <dbReference type="NCBI Taxonomy" id="504487"/>
    <lineage>
        <taxon>Bacteria</taxon>
        <taxon>Pseudomonadati</taxon>
        <taxon>Bacteroidota</taxon>
        <taxon>Flavobacteriia</taxon>
        <taxon>Flavobacteriales</taxon>
        <taxon>Flavobacteriaceae</taxon>
        <taxon>Jejuia</taxon>
    </lineage>
</organism>
<reference evidence="1 2" key="1">
    <citation type="submission" date="2018-02" db="EMBL/GenBank/DDBJ databases">
        <title>Genomic Encyclopedia of Archaeal and Bacterial Type Strains, Phase II (KMG-II): from individual species to whole genera.</title>
        <authorList>
            <person name="Goeker M."/>
        </authorList>
    </citation>
    <scope>NUCLEOTIDE SEQUENCE [LARGE SCALE GENOMIC DNA]</scope>
    <source>
        <strain evidence="1 2">DSM 21165</strain>
    </source>
</reference>
<name>A0A362X245_9FLAO</name>
<dbReference type="Proteomes" id="UP000251545">
    <property type="component" value="Unassembled WGS sequence"/>
</dbReference>
<dbReference type="RefSeq" id="WP_105472986.1">
    <property type="nucleotide sequence ID" value="NZ_PVEO01000002.1"/>
</dbReference>
<protein>
    <submittedName>
        <fullName evidence="1">Uncharacterized protein</fullName>
    </submittedName>
</protein>
<proteinExistence type="predicted"/>
<accession>A0A362X245</accession>
<evidence type="ECO:0000313" key="2">
    <source>
        <dbReference type="Proteomes" id="UP000251545"/>
    </source>
</evidence>
<gene>
    <name evidence="1" type="ORF">CLV33_102315</name>
</gene>
<comment type="caution">
    <text evidence="1">The sequence shown here is derived from an EMBL/GenBank/DDBJ whole genome shotgun (WGS) entry which is preliminary data.</text>
</comment>
<evidence type="ECO:0000313" key="1">
    <source>
        <dbReference type="EMBL" id="PQV50453.1"/>
    </source>
</evidence>